<name>A0A7W8EG34_9ACTN</name>
<evidence type="ECO:0000256" key="2">
    <source>
        <dbReference type="ARBA" id="ARBA00023002"/>
    </source>
</evidence>
<proteinExistence type="predicted"/>
<dbReference type="SUPFAM" id="SSF50129">
    <property type="entry name" value="GroES-like"/>
    <property type="match status" value="1"/>
</dbReference>
<dbReference type="InterPro" id="IPR013154">
    <property type="entry name" value="ADH-like_N"/>
</dbReference>
<dbReference type="InterPro" id="IPR011032">
    <property type="entry name" value="GroES-like_sf"/>
</dbReference>
<feature type="domain" description="Enoyl reductase (ER)" evidence="3">
    <location>
        <begin position="8"/>
        <end position="335"/>
    </location>
</feature>
<dbReference type="PANTHER" id="PTHR43401">
    <property type="entry name" value="L-THREONINE 3-DEHYDROGENASE"/>
    <property type="match status" value="1"/>
</dbReference>
<dbReference type="RefSeq" id="WP_184962618.1">
    <property type="nucleotide sequence ID" value="NZ_JACHIN010000004.1"/>
</dbReference>
<dbReference type="PANTHER" id="PTHR43401:SF5">
    <property type="entry name" value="ALCOHOL DEHYDROGENASE-RELATED"/>
    <property type="match status" value="1"/>
</dbReference>
<dbReference type="Pfam" id="PF08240">
    <property type="entry name" value="ADH_N"/>
    <property type="match status" value="1"/>
</dbReference>
<keyword evidence="2" id="KW-0560">Oxidoreductase</keyword>
<dbReference type="EMBL" id="JACHIN010000004">
    <property type="protein sequence ID" value="MBB5078159.1"/>
    <property type="molecule type" value="Genomic_DNA"/>
</dbReference>
<protein>
    <submittedName>
        <fullName evidence="4">NADPH:quinone reductase-like Zn-dependent oxidoreductase</fullName>
    </submittedName>
</protein>
<comment type="caution">
    <text evidence="4">The sequence shown here is derived from an EMBL/GenBank/DDBJ whole genome shotgun (WGS) entry which is preliminary data.</text>
</comment>
<dbReference type="Pfam" id="PF00107">
    <property type="entry name" value="ADH_zinc_N"/>
    <property type="match status" value="1"/>
</dbReference>
<reference evidence="4 5" key="1">
    <citation type="submission" date="2020-08" db="EMBL/GenBank/DDBJ databases">
        <title>Genomic Encyclopedia of Type Strains, Phase IV (KMG-IV): sequencing the most valuable type-strain genomes for metagenomic binning, comparative biology and taxonomic classification.</title>
        <authorList>
            <person name="Goeker M."/>
        </authorList>
    </citation>
    <scope>NUCLEOTIDE SEQUENCE [LARGE SCALE GENOMIC DNA]</scope>
    <source>
        <strain evidence="4 5">DSM 45385</strain>
    </source>
</reference>
<comment type="cofactor">
    <cofactor evidence="1">
        <name>Zn(2+)</name>
        <dbReference type="ChEBI" id="CHEBI:29105"/>
    </cofactor>
</comment>
<evidence type="ECO:0000313" key="5">
    <source>
        <dbReference type="Proteomes" id="UP000568380"/>
    </source>
</evidence>
<sequence length="344" mass="34763">MRAARWDGSRLRVADAPVPEPGPGEVLIEVRAVGVNQLERQVMAGAPLGPGVLLPRTIGLDPAGVVVACGPGVPDRVGARVAVKPNVPCGGCGACTAGREADCPAQTVVGIHRDGGAAEYVVVPSRVAFDVGRLPFAQAAAAVHSVPIALHMIRRSGRGVPRKVLVTGATGALGCAAVQVAAALGAEVTAGALEGEPIGDLPGLGASEVVTYPREGAGAALEKALDGSSPALVLDATGSGELISAALRCVAWAGAVVVAAALPDSAVELDTRAFYTRRITLYGCAAADYADVRDGLDLVARGLVRPPVAAELPLEEVGAAFEMAGRRDHLGKVMLVTKEEPTCP</sequence>
<dbReference type="Proteomes" id="UP000568380">
    <property type="component" value="Unassembled WGS sequence"/>
</dbReference>
<evidence type="ECO:0000256" key="1">
    <source>
        <dbReference type="ARBA" id="ARBA00001947"/>
    </source>
</evidence>
<dbReference type="AlphaFoldDB" id="A0A7W8EG34"/>
<accession>A0A7W8EG34</accession>
<dbReference type="SUPFAM" id="SSF51735">
    <property type="entry name" value="NAD(P)-binding Rossmann-fold domains"/>
    <property type="match status" value="1"/>
</dbReference>
<organism evidence="4 5">
    <name type="scientific">Nonomuraea endophytica</name>
    <dbReference type="NCBI Taxonomy" id="714136"/>
    <lineage>
        <taxon>Bacteria</taxon>
        <taxon>Bacillati</taxon>
        <taxon>Actinomycetota</taxon>
        <taxon>Actinomycetes</taxon>
        <taxon>Streptosporangiales</taxon>
        <taxon>Streptosporangiaceae</taxon>
        <taxon>Nonomuraea</taxon>
    </lineage>
</organism>
<dbReference type="SMART" id="SM00829">
    <property type="entry name" value="PKS_ER"/>
    <property type="match status" value="1"/>
</dbReference>
<dbReference type="Gene3D" id="3.90.180.10">
    <property type="entry name" value="Medium-chain alcohol dehydrogenases, catalytic domain"/>
    <property type="match status" value="1"/>
</dbReference>
<evidence type="ECO:0000259" key="3">
    <source>
        <dbReference type="SMART" id="SM00829"/>
    </source>
</evidence>
<evidence type="ECO:0000313" key="4">
    <source>
        <dbReference type="EMBL" id="MBB5078159.1"/>
    </source>
</evidence>
<dbReference type="InterPro" id="IPR050129">
    <property type="entry name" value="Zn_alcohol_dh"/>
</dbReference>
<keyword evidence="5" id="KW-1185">Reference proteome</keyword>
<dbReference type="GO" id="GO:0016491">
    <property type="term" value="F:oxidoreductase activity"/>
    <property type="evidence" value="ECO:0007669"/>
    <property type="project" value="UniProtKB-KW"/>
</dbReference>
<gene>
    <name evidence="4" type="ORF">HNR40_003634</name>
</gene>
<dbReference type="InterPro" id="IPR020843">
    <property type="entry name" value="ER"/>
</dbReference>
<dbReference type="InterPro" id="IPR013149">
    <property type="entry name" value="ADH-like_C"/>
</dbReference>
<dbReference type="InterPro" id="IPR036291">
    <property type="entry name" value="NAD(P)-bd_dom_sf"/>
</dbReference>